<gene>
    <name evidence="1" type="ORF">QFC22_005474</name>
</gene>
<evidence type="ECO:0000313" key="2">
    <source>
        <dbReference type="Proteomes" id="UP001243375"/>
    </source>
</evidence>
<protein>
    <submittedName>
        <fullName evidence="1">Uncharacterized protein</fullName>
    </submittedName>
</protein>
<keyword evidence="2" id="KW-1185">Reference proteome</keyword>
<accession>A0ACC2WVI0</accession>
<name>A0ACC2WVI0_9TREE</name>
<dbReference type="Proteomes" id="UP001243375">
    <property type="component" value="Unassembled WGS sequence"/>
</dbReference>
<sequence length="309" mass="34775">MAAKPQRSREDDEIDIKPRWSEEARPIDFSPAPVVRSTFPVKATMRDTPPPLQVKGKSPALGTADQQAKLESILAAVKEELPSDMESESSKTRDGSARVHQVPKAERQKDRSPKKPRLTSEELKDQHLKTLIQQLVIRNMSKYKQEISGRDTFKKHAREVCQSVRPIKRIISCSSRVILNDQCADLLFQKEQRHHSYSSSSYESLTEEKQKQMKDFIKMFSAKVVKGLIERRTSGRPSHRVTKLRKTHSEPSSSFCTPTEGSSLLIVASAENTNILEERKPSPSENESNQRGSEAVAAIFRSGGSDPLL</sequence>
<dbReference type="EMBL" id="JASBWU010000017">
    <property type="protein sequence ID" value="KAJ9115144.1"/>
    <property type="molecule type" value="Genomic_DNA"/>
</dbReference>
<comment type="caution">
    <text evidence="1">The sequence shown here is derived from an EMBL/GenBank/DDBJ whole genome shotgun (WGS) entry which is preliminary data.</text>
</comment>
<organism evidence="1 2">
    <name type="scientific">Naganishia vaughanmartiniae</name>
    <dbReference type="NCBI Taxonomy" id="1424756"/>
    <lineage>
        <taxon>Eukaryota</taxon>
        <taxon>Fungi</taxon>
        <taxon>Dikarya</taxon>
        <taxon>Basidiomycota</taxon>
        <taxon>Agaricomycotina</taxon>
        <taxon>Tremellomycetes</taxon>
        <taxon>Filobasidiales</taxon>
        <taxon>Filobasidiaceae</taxon>
        <taxon>Naganishia</taxon>
    </lineage>
</organism>
<proteinExistence type="predicted"/>
<reference evidence="1" key="1">
    <citation type="submission" date="2023-04" db="EMBL/GenBank/DDBJ databases">
        <title>Draft Genome sequencing of Naganishia species isolated from polar environments using Oxford Nanopore Technology.</title>
        <authorList>
            <person name="Leo P."/>
            <person name="Venkateswaran K."/>
        </authorList>
    </citation>
    <scope>NUCLEOTIDE SEQUENCE</scope>
    <source>
        <strain evidence="1">MNA-CCFEE 5425</strain>
    </source>
</reference>
<evidence type="ECO:0000313" key="1">
    <source>
        <dbReference type="EMBL" id="KAJ9115144.1"/>
    </source>
</evidence>